<reference evidence="2" key="1">
    <citation type="journal article" date="2022" name="Mol. Ecol. Resour.">
        <title>The genomes of chicory, endive, great burdock and yacon provide insights into Asteraceae palaeo-polyploidization history and plant inulin production.</title>
        <authorList>
            <person name="Fan W."/>
            <person name="Wang S."/>
            <person name="Wang H."/>
            <person name="Wang A."/>
            <person name="Jiang F."/>
            <person name="Liu H."/>
            <person name="Zhao H."/>
            <person name="Xu D."/>
            <person name="Zhang Y."/>
        </authorList>
    </citation>
    <scope>NUCLEOTIDE SEQUENCE [LARGE SCALE GENOMIC DNA]</scope>
    <source>
        <strain evidence="2">cv. Punajuju</strain>
    </source>
</reference>
<accession>A0ACB9FCE7</accession>
<reference evidence="1 2" key="2">
    <citation type="journal article" date="2022" name="Mol. Ecol. Resour.">
        <title>The genomes of chicory, endive, great burdock and yacon provide insights into Asteraceae paleo-polyploidization history and plant inulin production.</title>
        <authorList>
            <person name="Fan W."/>
            <person name="Wang S."/>
            <person name="Wang H."/>
            <person name="Wang A."/>
            <person name="Jiang F."/>
            <person name="Liu H."/>
            <person name="Zhao H."/>
            <person name="Xu D."/>
            <person name="Zhang Y."/>
        </authorList>
    </citation>
    <scope>NUCLEOTIDE SEQUENCE [LARGE SCALE GENOMIC DNA]</scope>
    <source>
        <strain evidence="2">cv. Punajuju</strain>
        <tissue evidence="1">Leaves</tissue>
    </source>
</reference>
<sequence length="344" mass="39251">MILSFAGEPYLIECPLPKAWHHTAACDEHDSLTIESKEVRCLMLLIIDPEFRRDLEFLGSDKLAQLVEERFREPVDKERTRIFKELEECKLEGSSACLHYYGASRNDPDRLDRLFDVSNWESTSWDTVTERLEKCSKAEQNESPKDPEDRILESVDLESVLLSTSIISSGSGPWVDWEFGISRLELQNIENRLAIAARLLLLIILENVDCAVLQILKIRLVVELVPIVLVTVIKCCDLGDIPISGKTLKLVRISIPTTWKHCRYMASGFIPQAPRKKGNSDSQNVPKVLDFVNGLKDSHNYVRKVSDSQNVPKRFGFCEESERVKASGSVAVIYYLHMWVTYCF</sequence>
<evidence type="ECO:0000313" key="1">
    <source>
        <dbReference type="EMBL" id="KAI3768769.1"/>
    </source>
</evidence>
<organism evidence="1 2">
    <name type="scientific">Cichorium intybus</name>
    <name type="common">Chicory</name>
    <dbReference type="NCBI Taxonomy" id="13427"/>
    <lineage>
        <taxon>Eukaryota</taxon>
        <taxon>Viridiplantae</taxon>
        <taxon>Streptophyta</taxon>
        <taxon>Embryophyta</taxon>
        <taxon>Tracheophyta</taxon>
        <taxon>Spermatophyta</taxon>
        <taxon>Magnoliopsida</taxon>
        <taxon>eudicotyledons</taxon>
        <taxon>Gunneridae</taxon>
        <taxon>Pentapetalae</taxon>
        <taxon>asterids</taxon>
        <taxon>campanulids</taxon>
        <taxon>Asterales</taxon>
        <taxon>Asteraceae</taxon>
        <taxon>Cichorioideae</taxon>
        <taxon>Cichorieae</taxon>
        <taxon>Cichoriinae</taxon>
        <taxon>Cichorium</taxon>
    </lineage>
</organism>
<proteinExistence type="predicted"/>
<protein>
    <submittedName>
        <fullName evidence="1">Uncharacterized protein</fullName>
    </submittedName>
</protein>
<dbReference type="EMBL" id="CM042011">
    <property type="protein sequence ID" value="KAI3768769.1"/>
    <property type="molecule type" value="Genomic_DNA"/>
</dbReference>
<comment type="caution">
    <text evidence="1">The sequence shown here is derived from an EMBL/GenBank/DDBJ whole genome shotgun (WGS) entry which is preliminary data.</text>
</comment>
<gene>
    <name evidence="1" type="ORF">L2E82_19601</name>
</gene>
<evidence type="ECO:0000313" key="2">
    <source>
        <dbReference type="Proteomes" id="UP001055811"/>
    </source>
</evidence>
<keyword evidence="2" id="KW-1185">Reference proteome</keyword>
<dbReference type="Proteomes" id="UP001055811">
    <property type="component" value="Linkage Group LG03"/>
</dbReference>
<name>A0ACB9FCE7_CICIN</name>